<accession>A0A0F9AE69</accession>
<feature type="domain" description="HD" evidence="1">
    <location>
        <begin position="1"/>
        <end position="113"/>
    </location>
</feature>
<dbReference type="Gene3D" id="1.10.3210.10">
    <property type="entry name" value="Hypothetical protein af1432"/>
    <property type="match status" value="1"/>
</dbReference>
<dbReference type="CDD" id="cd00077">
    <property type="entry name" value="HDc"/>
    <property type="match status" value="1"/>
</dbReference>
<dbReference type="AlphaFoldDB" id="A0A0F9AE69"/>
<organism evidence="2">
    <name type="scientific">marine sediment metagenome</name>
    <dbReference type="NCBI Taxonomy" id="412755"/>
    <lineage>
        <taxon>unclassified sequences</taxon>
        <taxon>metagenomes</taxon>
        <taxon>ecological metagenomes</taxon>
    </lineage>
</organism>
<evidence type="ECO:0000259" key="1">
    <source>
        <dbReference type="Pfam" id="PF01966"/>
    </source>
</evidence>
<proteinExistence type="predicted"/>
<comment type="caution">
    <text evidence="2">The sequence shown here is derived from an EMBL/GenBank/DDBJ whole genome shotgun (WGS) entry which is preliminary data.</text>
</comment>
<dbReference type="PANTHER" id="PTHR36442">
    <property type="entry name" value="CYCLIC-DI-AMP PHOSPHODIESTERASE PGPH"/>
    <property type="match status" value="1"/>
</dbReference>
<dbReference type="NCBIfam" id="TIGR00277">
    <property type="entry name" value="HDIG"/>
    <property type="match status" value="1"/>
</dbReference>
<dbReference type="EMBL" id="LAZR01055259">
    <property type="protein sequence ID" value="KKK76779.1"/>
    <property type="molecule type" value="Genomic_DNA"/>
</dbReference>
<name>A0A0F9AE69_9ZZZZ</name>
<reference evidence="2" key="1">
    <citation type="journal article" date="2015" name="Nature">
        <title>Complex archaea that bridge the gap between prokaryotes and eukaryotes.</title>
        <authorList>
            <person name="Spang A."/>
            <person name="Saw J.H."/>
            <person name="Jorgensen S.L."/>
            <person name="Zaremba-Niedzwiedzka K."/>
            <person name="Martijn J."/>
            <person name="Lind A.E."/>
            <person name="van Eijk R."/>
            <person name="Schleper C."/>
            <person name="Guy L."/>
            <person name="Ettema T.J."/>
        </authorList>
    </citation>
    <scope>NUCLEOTIDE SEQUENCE</scope>
</reference>
<dbReference type="InterPro" id="IPR052722">
    <property type="entry name" value="PgpH_phosphodiesterase"/>
</dbReference>
<feature type="non-terminal residue" evidence="2">
    <location>
        <position position="1"/>
    </location>
</feature>
<gene>
    <name evidence="2" type="ORF">LCGC14_2860220</name>
</gene>
<dbReference type="PANTHER" id="PTHR36442:SF1">
    <property type="entry name" value="CYCLIC-DI-AMP PHOSPHODIESTERASE PGPH"/>
    <property type="match status" value="1"/>
</dbReference>
<dbReference type="InterPro" id="IPR006675">
    <property type="entry name" value="HDIG_dom"/>
</dbReference>
<dbReference type="InterPro" id="IPR003607">
    <property type="entry name" value="HD/PDEase_dom"/>
</dbReference>
<protein>
    <recommendedName>
        <fullName evidence="1">HD domain-containing protein</fullName>
    </recommendedName>
</protein>
<dbReference type="SUPFAM" id="SSF109604">
    <property type="entry name" value="HD-domain/PDEase-like"/>
    <property type="match status" value="1"/>
</dbReference>
<sequence>HDIGKLCNPNYYIENQGSGINIHQLLTPVESAQVIISHITDGEILAKKYRLPKQIIDIIKQHHGTTLVYYFYRKEMEIKQEMDQIEENHFRYPGPKPKSKEAAIIMIADAMEAASRSLEEITEEILCSLVNKIVKYRTEDGQFDDCSLTFEEMKIVKKSIIRTLLLTRHSRIKYPEQKQEKLRFYLESYLADKSV</sequence>
<dbReference type="Pfam" id="PF01966">
    <property type="entry name" value="HD"/>
    <property type="match status" value="1"/>
</dbReference>
<dbReference type="InterPro" id="IPR006674">
    <property type="entry name" value="HD_domain"/>
</dbReference>
<evidence type="ECO:0000313" key="2">
    <source>
        <dbReference type="EMBL" id="KKK76779.1"/>
    </source>
</evidence>